<evidence type="ECO:0000313" key="9">
    <source>
        <dbReference type="Proteomes" id="UP001597040"/>
    </source>
</evidence>
<dbReference type="RefSeq" id="WP_390361615.1">
    <property type="nucleotide sequence ID" value="NZ_JBHTKJ010000021.1"/>
</dbReference>
<dbReference type="Gene3D" id="3.60.15.10">
    <property type="entry name" value="Ribonuclease Z/Hydroxyacylglutathione hydrolase-like"/>
    <property type="match status" value="1"/>
</dbReference>
<keyword evidence="3 6" id="KW-0812">Transmembrane</keyword>
<evidence type="ECO:0000313" key="8">
    <source>
        <dbReference type="EMBL" id="MFD1038542.1"/>
    </source>
</evidence>
<dbReference type="SUPFAM" id="SSF56281">
    <property type="entry name" value="Metallo-hydrolase/oxidoreductase"/>
    <property type="match status" value="1"/>
</dbReference>
<evidence type="ECO:0000256" key="5">
    <source>
        <dbReference type="ARBA" id="ARBA00023136"/>
    </source>
</evidence>
<dbReference type="InterPro" id="IPR004477">
    <property type="entry name" value="ComEC_N"/>
</dbReference>
<evidence type="ECO:0000256" key="1">
    <source>
        <dbReference type="ARBA" id="ARBA00004651"/>
    </source>
</evidence>
<protein>
    <submittedName>
        <fullName evidence="8">DNA internalization-related competence protein ComEC/Rec2</fullName>
    </submittedName>
</protein>
<proteinExistence type="predicted"/>
<dbReference type="EMBL" id="JBHTKJ010000021">
    <property type="protein sequence ID" value="MFD1038542.1"/>
    <property type="molecule type" value="Genomic_DNA"/>
</dbReference>
<gene>
    <name evidence="8" type="ORF">ACFQ3N_09070</name>
</gene>
<feature type="transmembrane region" description="Helical" evidence="6">
    <location>
        <begin position="445"/>
        <end position="467"/>
    </location>
</feature>
<feature type="transmembrane region" description="Helical" evidence="6">
    <location>
        <begin position="357"/>
        <end position="381"/>
    </location>
</feature>
<feature type="transmembrane region" description="Helical" evidence="6">
    <location>
        <begin position="236"/>
        <end position="256"/>
    </location>
</feature>
<dbReference type="SMART" id="SM00849">
    <property type="entry name" value="Lactamase_B"/>
    <property type="match status" value="1"/>
</dbReference>
<comment type="subcellular location">
    <subcellularLocation>
        <location evidence="1">Cell membrane</location>
        <topology evidence="1">Multi-pass membrane protein</topology>
    </subcellularLocation>
</comment>
<feature type="transmembrane region" description="Helical" evidence="6">
    <location>
        <begin position="327"/>
        <end position="345"/>
    </location>
</feature>
<dbReference type="InterPro" id="IPR052159">
    <property type="entry name" value="Competence_DNA_uptake"/>
</dbReference>
<evidence type="ECO:0000259" key="7">
    <source>
        <dbReference type="SMART" id="SM00849"/>
    </source>
</evidence>
<keyword evidence="9" id="KW-1185">Reference proteome</keyword>
<reference evidence="9" key="1">
    <citation type="journal article" date="2019" name="Int. J. Syst. Evol. Microbiol.">
        <title>The Global Catalogue of Microorganisms (GCM) 10K type strain sequencing project: providing services to taxonomists for standard genome sequencing and annotation.</title>
        <authorList>
            <consortium name="The Broad Institute Genomics Platform"/>
            <consortium name="The Broad Institute Genome Sequencing Center for Infectious Disease"/>
            <person name="Wu L."/>
            <person name="Ma J."/>
        </authorList>
    </citation>
    <scope>NUCLEOTIDE SEQUENCE [LARGE SCALE GENOMIC DNA]</scope>
    <source>
        <strain evidence="9">CCUG 56754</strain>
    </source>
</reference>
<dbReference type="PANTHER" id="PTHR30619:SF1">
    <property type="entry name" value="RECOMBINATION PROTEIN 2"/>
    <property type="match status" value="1"/>
</dbReference>
<dbReference type="InterPro" id="IPR004797">
    <property type="entry name" value="Competence_ComEC/Rec2"/>
</dbReference>
<dbReference type="Pfam" id="PF13567">
    <property type="entry name" value="DUF4131"/>
    <property type="match status" value="1"/>
</dbReference>
<dbReference type="InterPro" id="IPR001279">
    <property type="entry name" value="Metallo-B-lactamas"/>
</dbReference>
<accession>A0ABW3LLI8</accession>
<feature type="transmembrane region" description="Helical" evidence="6">
    <location>
        <begin position="276"/>
        <end position="298"/>
    </location>
</feature>
<keyword evidence="5 6" id="KW-0472">Membrane</keyword>
<organism evidence="8 9">
    <name type="scientific">Virgibacillus byunsanensis</name>
    <dbReference type="NCBI Taxonomy" id="570945"/>
    <lineage>
        <taxon>Bacteria</taxon>
        <taxon>Bacillati</taxon>
        <taxon>Bacillota</taxon>
        <taxon>Bacilli</taxon>
        <taxon>Bacillales</taxon>
        <taxon>Bacillaceae</taxon>
        <taxon>Virgibacillus</taxon>
    </lineage>
</organism>
<dbReference type="CDD" id="cd07731">
    <property type="entry name" value="ComA-like_MBL-fold"/>
    <property type="match status" value="1"/>
</dbReference>
<name>A0ABW3LLI8_9BACI</name>
<feature type="transmembrane region" description="Helical" evidence="6">
    <location>
        <begin position="305"/>
        <end position="321"/>
    </location>
</feature>
<dbReference type="InterPro" id="IPR035681">
    <property type="entry name" value="ComA-like_MBL"/>
</dbReference>
<sequence length="757" mass="86713">MKGYWHLPTIAITFSILTVYFDSKWFLIGFVIWLLLLYLFNSIRKIPILFSLSAFFFCLHYLPELEDLEYAVKQEESPINGEIVSSITQTPEKYDFVLQDTLTSQKYLVIFFRNHPSKKEPSNQVNQLKYGATCTIYGDLEIPESSTNPGQFNYRNYLLSREITFQIVLDSLEAIKCTGSSRFDRIYTVRTQLVSFINNNMSETSAAWLNALVLGDDSYLEDSTVELFQRWNLSHILAISGLHVGLIVALIYFVLIKLNLITKEKAQWIMLTFLPFYTFLAGGEPSVWRASIMVFLFLIFNKIKVHFSITDVLSIVFILLILMDKYIIYHIGFQLSFLVTFGIILSKHWLSVNTSSFFSILQVSFLSQMIILPLQLSYFYTFNPLSILLNLIVIPYFSLFVIPFMFVMLMASPIEIITKVMDAIFVRIHDLVISVLTFIDGFLYYPWIIGTIPIMATLIYYSLFFLFMKHIQVGQLKHAFAQGFLLIILIIGMAIKPYLSPVGTVTMLDIGQGDSFIIELPYRRAVIMIDAGSTFSFNDQVPSDKVYKQIIKPYLYANGISKIDAIFVSHDDGDHIGSLPFIMEEMRVENVMFNEYYIVQDQFQTNKTKINYLSANDTLTIGDQAFYVLSPKVNKLTSNNNSLVLYTELGGKKWLFTGDIGKGVEEDLIKNYPSISIDVLKVAHHGSNTSTTKSFVEKIKPAYALLSVGRTNRYGHPTSEVIDTLKNENVSILRTDVDGAVQFYFKKEEGTFFKYLP</sequence>
<feature type="transmembrane region" description="Helical" evidence="6">
    <location>
        <begin position="12"/>
        <end position="40"/>
    </location>
</feature>
<dbReference type="PANTHER" id="PTHR30619">
    <property type="entry name" value="DNA INTERNALIZATION/COMPETENCE PROTEIN COMEC/REC2"/>
    <property type="match status" value="1"/>
</dbReference>
<evidence type="ECO:0000256" key="4">
    <source>
        <dbReference type="ARBA" id="ARBA00022989"/>
    </source>
</evidence>
<dbReference type="Pfam" id="PF00753">
    <property type="entry name" value="Lactamase_B"/>
    <property type="match status" value="1"/>
</dbReference>
<feature type="domain" description="Metallo-beta-lactamase" evidence="7">
    <location>
        <begin position="512"/>
        <end position="710"/>
    </location>
</feature>
<comment type="caution">
    <text evidence="8">The sequence shown here is derived from an EMBL/GenBank/DDBJ whole genome shotgun (WGS) entry which is preliminary data.</text>
</comment>
<dbReference type="Pfam" id="PF03772">
    <property type="entry name" value="Competence"/>
    <property type="match status" value="1"/>
</dbReference>
<keyword evidence="4 6" id="KW-1133">Transmembrane helix</keyword>
<dbReference type="InterPro" id="IPR025405">
    <property type="entry name" value="DUF4131"/>
</dbReference>
<dbReference type="Proteomes" id="UP001597040">
    <property type="component" value="Unassembled WGS sequence"/>
</dbReference>
<dbReference type="InterPro" id="IPR036866">
    <property type="entry name" value="RibonucZ/Hydroxyglut_hydro"/>
</dbReference>
<evidence type="ECO:0000256" key="6">
    <source>
        <dbReference type="SAM" id="Phobius"/>
    </source>
</evidence>
<feature type="transmembrane region" description="Helical" evidence="6">
    <location>
        <begin position="387"/>
        <end position="408"/>
    </location>
</feature>
<dbReference type="NCBIfam" id="TIGR00361">
    <property type="entry name" value="ComEC_Rec2"/>
    <property type="match status" value="1"/>
</dbReference>
<feature type="transmembrane region" description="Helical" evidence="6">
    <location>
        <begin position="479"/>
        <end position="499"/>
    </location>
</feature>
<keyword evidence="2" id="KW-1003">Cell membrane</keyword>
<evidence type="ECO:0000256" key="2">
    <source>
        <dbReference type="ARBA" id="ARBA00022475"/>
    </source>
</evidence>
<evidence type="ECO:0000256" key="3">
    <source>
        <dbReference type="ARBA" id="ARBA00022692"/>
    </source>
</evidence>
<dbReference type="NCBIfam" id="TIGR00360">
    <property type="entry name" value="ComEC_N-term"/>
    <property type="match status" value="1"/>
</dbReference>